<sequence length="74" mass="7879">MGSHYPSSSHPGATCIWQLDQEGSAGTRLGVRESLILRCVAGPKAVLDVLALTHPPVKVSTLFCLQPCFGRMGE</sequence>
<gene>
    <name evidence="1" type="ORF">J1605_003871</name>
</gene>
<evidence type="ECO:0000313" key="2">
    <source>
        <dbReference type="Proteomes" id="UP001159641"/>
    </source>
</evidence>
<dbReference type="EMBL" id="JAIQCJ010001046">
    <property type="protein sequence ID" value="KAJ8793032.1"/>
    <property type="molecule type" value="Genomic_DNA"/>
</dbReference>
<proteinExistence type="predicted"/>
<reference evidence="1 2" key="1">
    <citation type="submission" date="2022-11" db="EMBL/GenBank/DDBJ databases">
        <title>Whole genome sequence of Eschrichtius robustus ER-17-0199.</title>
        <authorList>
            <person name="Bruniche-Olsen A."/>
            <person name="Black A.N."/>
            <person name="Fields C.J."/>
            <person name="Walden K."/>
            <person name="Dewoody J.A."/>
        </authorList>
    </citation>
    <scope>NUCLEOTIDE SEQUENCE [LARGE SCALE GENOMIC DNA]</scope>
    <source>
        <strain evidence="1">ER-17-0199</strain>
        <tissue evidence="1">Blubber</tissue>
    </source>
</reference>
<comment type="caution">
    <text evidence="1">The sequence shown here is derived from an EMBL/GenBank/DDBJ whole genome shotgun (WGS) entry which is preliminary data.</text>
</comment>
<protein>
    <submittedName>
        <fullName evidence="1">Uncharacterized protein</fullName>
    </submittedName>
</protein>
<accession>A0AB34HN43</accession>
<dbReference type="AlphaFoldDB" id="A0AB34HN43"/>
<name>A0AB34HN43_ESCRO</name>
<organism evidence="1 2">
    <name type="scientific">Eschrichtius robustus</name>
    <name type="common">California gray whale</name>
    <name type="synonym">Eschrichtius gibbosus</name>
    <dbReference type="NCBI Taxonomy" id="9764"/>
    <lineage>
        <taxon>Eukaryota</taxon>
        <taxon>Metazoa</taxon>
        <taxon>Chordata</taxon>
        <taxon>Craniata</taxon>
        <taxon>Vertebrata</taxon>
        <taxon>Euteleostomi</taxon>
        <taxon>Mammalia</taxon>
        <taxon>Eutheria</taxon>
        <taxon>Laurasiatheria</taxon>
        <taxon>Artiodactyla</taxon>
        <taxon>Whippomorpha</taxon>
        <taxon>Cetacea</taxon>
        <taxon>Mysticeti</taxon>
        <taxon>Eschrichtiidae</taxon>
        <taxon>Eschrichtius</taxon>
    </lineage>
</organism>
<dbReference type="Proteomes" id="UP001159641">
    <property type="component" value="Unassembled WGS sequence"/>
</dbReference>
<keyword evidence="2" id="KW-1185">Reference proteome</keyword>
<evidence type="ECO:0000313" key="1">
    <source>
        <dbReference type="EMBL" id="KAJ8793032.1"/>
    </source>
</evidence>